<organism evidence="4 5">
    <name type="scientific">Pseudoalteromonas rhizosphaerae</name>
    <dbReference type="NCBI Taxonomy" id="2518973"/>
    <lineage>
        <taxon>Bacteria</taxon>
        <taxon>Pseudomonadati</taxon>
        <taxon>Pseudomonadota</taxon>
        <taxon>Gammaproteobacteria</taxon>
        <taxon>Alteromonadales</taxon>
        <taxon>Pseudoalteromonadaceae</taxon>
        <taxon>Pseudoalteromonas</taxon>
    </lineage>
</organism>
<keyword evidence="2" id="KW-1133">Transmembrane helix</keyword>
<dbReference type="InterPro" id="IPR011856">
    <property type="entry name" value="tRNA_endonuc-like_dom_sf"/>
</dbReference>
<keyword evidence="4" id="KW-0540">Nuclease</keyword>
<keyword evidence="5" id="KW-1185">Reference proteome</keyword>
<protein>
    <submittedName>
        <fullName evidence="4">Restriction endonuclease</fullName>
        <ecNumber evidence="4">3.1.21.-</ecNumber>
    </submittedName>
</protein>
<dbReference type="InterPro" id="IPR011335">
    <property type="entry name" value="Restrct_endonuc-II-like"/>
</dbReference>
<gene>
    <name evidence="4" type="ORF">ACI2JU_20830</name>
</gene>
<feature type="transmembrane region" description="Helical" evidence="2">
    <location>
        <begin position="12"/>
        <end position="29"/>
    </location>
</feature>
<dbReference type="SUPFAM" id="SSF52980">
    <property type="entry name" value="Restriction endonuclease-like"/>
    <property type="match status" value="1"/>
</dbReference>
<feature type="domain" description="Restriction endonuclease type IV Mrr" evidence="3">
    <location>
        <begin position="193"/>
        <end position="284"/>
    </location>
</feature>
<comment type="caution">
    <text evidence="4">The sequence shown here is derived from an EMBL/GenBank/DDBJ whole genome shotgun (WGS) entry which is preliminary data.</text>
</comment>
<evidence type="ECO:0000313" key="4">
    <source>
        <dbReference type="EMBL" id="MFK3866297.1"/>
    </source>
</evidence>
<accession>A0ABW8L2P0</accession>
<feature type="region of interest" description="Disordered" evidence="1">
    <location>
        <begin position="306"/>
        <end position="329"/>
    </location>
</feature>
<proteinExistence type="predicted"/>
<dbReference type="RefSeq" id="WP_404676398.1">
    <property type="nucleotide sequence ID" value="NZ_JBJDOT010000042.1"/>
</dbReference>
<dbReference type="Proteomes" id="UP001620262">
    <property type="component" value="Unassembled WGS sequence"/>
</dbReference>
<feature type="transmembrane region" description="Helical" evidence="2">
    <location>
        <begin position="141"/>
        <end position="161"/>
    </location>
</feature>
<keyword evidence="2" id="KW-0812">Transmembrane</keyword>
<keyword evidence="4" id="KW-0378">Hydrolase</keyword>
<dbReference type="GO" id="GO:0016787">
    <property type="term" value="F:hydrolase activity"/>
    <property type="evidence" value="ECO:0007669"/>
    <property type="project" value="UniProtKB-KW"/>
</dbReference>
<evidence type="ECO:0000256" key="2">
    <source>
        <dbReference type="SAM" id="Phobius"/>
    </source>
</evidence>
<dbReference type="Pfam" id="PF04471">
    <property type="entry name" value="Mrr_cat"/>
    <property type="match status" value="1"/>
</dbReference>
<keyword evidence="4" id="KW-0255">Endonuclease</keyword>
<dbReference type="GO" id="GO:0004519">
    <property type="term" value="F:endonuclease activity"/>
    <property type="evidence" value="ECO:0007669"/>
    <property type="project" value="UniProtKB-KW"/>
</dbReference>
<dbReference type="EC" id="3.1.21.-" evidence="4"/>
<reference evidence="4 5" key="1">
    <citation type="submission" date="2024-11" db="EMBL/GenBank/DDBJ databases">
        <title>The Natural Products Discovery Center: Release of the First 8490 Sequenced Strains for Exploring Actinobacteria Biosynthetic Diversity.</title>
        <authorList>
            <person name="Kalkreuter E."/>
            <person name="Kautsar S.A."/>
            <person name="Yang D."/>
            <person name="Bader C.D."/>
            <person name="Teijaro C.N."/>
            <person name="Fluegel L."/>
            <person name="Davis C.M."/>
            <person name="Simpson J.R."/>
            <person name="Lauterbach L."/>
            <person name="Steele A.D."/>
            <person name="Gui C."/>
            <person name="Meng S."/>
            <person name="Li G."/>
            <person name="Viehrig K."/>
            <person name="Ye F."/>
            <person name="Su P."/>
            <person name="Kiefer A.F."/>
            <person name="Nichols A."/>
            <person name="Cepeda A.J."/>
            <person name="Yan W."/>
            <person name="Fan B."/>
            <person name="Jiang Y."/>
            <person name="Adhikari A."/>
            <person name="Zheng C.-J."/>
            <person name="Schuster L."/>
            <person name="Cowan T.M."/>
            <person name="Smanski M.J."/>
            <person name="Chevrette M.G."/>
            <person name="De Carvalho L.P.S."/>
            <person name="Shen B."/>
        </authorList>
    </citation>
    <scope>NUCLEOTIDE SEQUENCE [LARGE SCALE GENOMIC DNA]</scope>
    <source>
        <strain evidence="4 5">NPDC078403</strain>
    </source>
</reference>
<sequence>MTSVFDWIIKNAWNLFGGIGVAGTFYFSLAHVPDYVKDITTGKVNVVHESLMDDIQELLFYEKPVTIEDIGSFIRGKELKQGVSYPYNPDELLVQIQERFMGNKFIPLEKRESLLASIKTVRRSYSSPTVPVEKPFDWSSILSWAFSGLGVLIAAIGAVSITRKLKNDRETEVDMVAGDVVINQYHTSMTAAAYEFEKMVGEVLEEIGALKPLPEGRYDHEYDFLAADNESEYIVEVKRYSRLLGLGTAREFMYKVNQSGKGGILVVSSGVTQRTQQLIYEHNKLSENQKVYLIVANSKNEVKSKLSDVLSDKTSNKSKHSDAKSCADV</sequence>
<keyword evidence="2" id="KW-0472">Membrane</keyword>
<name>A0ABW8L2P0_9GAMM</name>
<evidence type="ECO:0000313" key="5">
    <source>
        <dbReference type="Proteomes" id="UP001620262"/>
    </source>
</evidence>
<dbReference type="EMBL" id="JBJDOT010000042">
    <property type="protein sequence ID" value="MFK3866297.1"/>
    <property type="molecule type" value="Genomic_DNA"/>
</dbReference>
<dbReference type="Gene3D" id="3.40.1350.10">
    <property type="match status" value="1"/>
</dbReference>
<evidence type="ECO:0000259" key="3">
    <source>
        <dbReference type="Pfam" id="PF04471"/>
    </source>
</evidence>
<dbReference type="InterPro" id="IPR007560">
    <property type="entry name" value="Restrct_endonuc_IV_Mrr"/>
</dbReference>
<evidence type="ECO:0000256" key="1">
    <source>
        <dbReference type="SAM" id="MobiDB-lite"/>
    </source>
</evidence>